<evidence type="ECO:0000256" key="2">
    <source>
        <dbReference type="ARBA" id="ARBA00004496"/>
    </source>
</evidence>
<dbReference type="Gene3D" id="1.20.5.170">
    <property type="match status" value="1"/>
</dbReference>
<feature type="compositionally biased region" description="Basic residues" evidence="5">
    <location>
        <begin position="191"/>
        <end position="202"/>
    </location>
</feature>
<keyword evidence="3" id="KW-0539">Nucleus</keyword>
<dbReference type="Gene3D" id="1.10.238.100">
    <property type="entry name" value="YAP1 redox domain. Chain B"/>
    <property type="match status" value="1"/>
</dbReference>
<evidence type="ECO:0000313" key="7">
    <source>
        <dbReference type="EMBL" id="ORZ18460.1"/>
    </source>
</evidence>
<dbReference type="STRING" id="90262.A0A1X2IL33"/>
<comment type="subcellular location">
    <subcellularLocation>
        <location evidence="2">Cytoplasm</location>
    </subcellularLocation>
    <subcellularLocation>
        <location evidence="1">Nucleus</location>
    </subcellularLocation>
</comment>
<dbReference type="SUPFAM" id="SSF57959">
    <property type="entry name" value="Leucine zipper domain"/>
    <property type="match status" value="1"/>
</dbReference>
<feature type="region of interest" description="Disordered" evidence="5">
    <location>
        <begin position="1"/>
        <end position="22"/>
    </location>
</feature>
<keyword evidence="4" id="KW-0175">Coiled coil</keyword>
<dbReference type="GO" id="GO:0000976">
    <property type="term" value="F:transcription cis-regulatory region binding"/>
    <property type="evidence" value="ECO:0007669"/>
    <property type="project" value="InterPro"/>
</dbReference>
<evidence type="ECO:0000256" key="4">
    <source>
        <dbReference type="SAM" id="Coils"/>
    </source>
</evidence>
<protein>
    <recommendedName>
        <fullName evidence="6">BZIP domain-containing protein</fullName>
    </recommendedName>
</protein>
<keyword evidence="8" id="KW-1185">Reference proteome</keyword>
<proteinExistence type="predicted"/>
<evidence type="ECO:0000256" key="1">
    <source>
        <dbReference type="ARBA" id="ARBA00004123"/>
    </source>
</evidence>
<accession>A0A1X2IL33</accession>
<feature type="region of interest" description="Disordered" evidence="5">
    <location>
        <begin position="165"/>
        <end position="266"/>
    </location>
</feature>
<feature type="compositionally biased region" description="Low complexity" evidence="5">
    <location>
        <begin position="165"/>
        <end position="175"/>
    </location>
</feature>
<dbReference type="CDD" id="cd14688">
    <property type="entry name" value="bZIP_YAP"/>
    <property type="match status" value="1"/>
</dbReference>
<dbReference type="Pfam" id="PF00170">
    <property type="entry name" value="bZIP_1"/>
    <property type="match status" value="1"/>
</dbReference>
<dbReference type="InterPro" id="IPR004827">
    <property type="entry name" value="bZIP"/>
</dbReference>
<dbReference type="Pfam" id="PF08601">
    <property type="entry name" value="PAP1"/>
    <property type="match status" value="1"/>
</dbReference>
<comment type="caution">
    <text evidence="7">The sequence shown here is derived from an EMBL/GenBank/DDBJ whole genome shotgun (WGS) entry which is preliminary data.</text>
</comment>
<dbReference type="AlphaFoldDB" id="A0A1X2IL33"/>
<dbReference type="InterPro" id="IPR023167">
    <property type="entry name" value="Yap1_redox_dom_sf"/>
</dbReference>
<feature type="compositionally biased region" description="Low complexity" evidence="5">
    <location>
        <begin position="203"/>
        <end position="214"/>
    </location>
</feature>
<dbReference type="SUPFAM" id="SSF111430">
    <property type="entry name" value="YAP1 redox domain"/>
    <property type="match status" value="1"/>
</dbReference>
<dbReference type="OrthoDB" id="2593073at2759"/>
<reference evidence="7 8" key="1">
    <citation type="submission" date="2016-07" db="EMBL/GenBank/DDBJ databases">
        <title>Pervasive Adenine N6-methylation of Active Genes in Fungi.</title>
        <authorList>
            <consortium name="DOE Joint Genome Institute"/>
            <person name="Mondo S.J."/>
            <person name="Dannebaum R.O."/>
            <person name="Kuo R.C."/>
            <person name="Labutti K."/>
            <person name="Haridas S."/>
            <person name="Kuo A."/>
            <person name="Salamov A."/>
            <person name="Ahrendt S.R."/>
            <person name="Lipzen A."/>
            <person name="Sullivan W."/>
            <person name="Andreopoulos W.B."/>
            <person name="Clum A."/>
            <person name="Lindquist E."/>
            <person name="Daum C."/>
            <person name="Ramamoorthy G.K."/>
            <person name="Gryganskyi A."/>
            <person name="Culley D."/>
            <person name="Magnuson J.K."/>
            <person name="James T.Y."/>
            <person name="O'Malley M.A."/>
            <person name="Stajich J.E."/>
            <person name="Spatafora J.W."/>
            <person name="Visel A."/>
            <person name="Grigoriev I.V."/>
        </authorList>
    </citation>
    <scope>NUCLEOTIDE SEQUENCE [LARGE SCALE GENOMIC DNA]</scope>
    <source>
        <strain evidence="7 8">NRRL 1336</strain>
    </source>
</reference>
<sequence>MSESTFNDPQLWLNSLTGTHPQNHIESEADKRKWGALNDIPQPFIKHFKNGGDNDVLEQLGKQSNEASDIDLSPSELRQKRKEQNRVAQRAFRERKERHVKELEDKVAELERSRIDETKHLQEENQALRLKVQQMEAEIYTLKGAEQAFKLSIQKLREAGVQLPPDTTAPLATPPISELSPSTVSTTSNNHYHHHQQQHRHTSPSMTSSPYSASGTFSMTSSPPTAVDNSNDRFLEDHLDYGRSSISPPKNGEHHYHHHPDPVEQHSPSISNIMPSTNDNFTPEADGVGFAASETDRFDHQPDPAVLQGAKTIPYSQIWEKVQDHPKYDMFDIDLLCEDLKKKARCSGSGAVILEEDFYSVLEKYDI</sequence>
<dbReference type="GO" id="GO:0005737">
    <property type="term" value="C:cytoplasm"/>
    <property type="evidence" value="ECO:0007669"/>
    <property type="project" value="UniProtKB-SubCell"/>
</dbReference>
<dbReference type="GO" id="GO:0090575">
    <property type="term" value="C:RNA polymerase II transcription regulator complex"/>
    <property type="evidence" value="ECO:0007669"/>
    <property type="project" value="TreeGrafter"/>
</dbReference>
<evidence type="ECO:0000256" key="3">
    <source>
        <dbReference type="ARBA" id="ARBA00023242"/>
    </source>
</evidence>
<gene>
    <name evidence="7" type="ORF">BCR42DRAFT_410869</name>
</gene>
<dbReference type="InterPro" id="IPR046347">
    <property type="entry name" value="bZIP_sf"/>
</dbReference>
<dbReference type="InterPro" id="IPR050936">
    <property type="entry name" value="AP-1-like"/>
</dbReference>
<dbReference type="PROSITE" id="PS50217">
    <property type="entry name" value="BZIP"/>
    <property type="match status" value="1"/>
</dbReference>
<dbReference type="GO" id="GO:0001228">
    <property type="term" value="F:DNA-binding transcription activator activity, RNA polymerase II-specific"/>
    <property type="evidence" value="ECO:0007669"/>
    <property type="project" value="TreeGrafter"/>
</dbReference>
<feature type="domain" description="BZIP" evidence="6">
    <location>
        <begin position="75"/>
        <end position="112"/>
    </location>
</feature>
<dbReference type="PANTHER" id="PTHR40621:SF6">
    <property type="entry name" value="AP-1-LIKE TRANSCRIPTION FACTOR YAP1-RELATED"/>
    <property type="match status" value="1"/>
</dbReference>
<organism evidence="7 8">
    <name type="scientific">Absidia repens</name>
    <dbReference type="NCBI Taxonomy" id="90262"/>
    <lineage>
        <taxon>Eukaryota</taxon>
        <taxon>Fungi</taxon>
        <taxon>Fungi incertae sedis</taxon>
        <taxon>Mucoromycota</taxon>
        <taxon>Mucoromycotina</taxon>
        <taxon>Mucoromycetes</taxon>
        <taxon>Mucorales</taxon>
        <taxon>Cunninghamellaceae</taxon>
        <taxon>Absidia</taxon>
    </lineage>
</organism>
<dbReference type="GO" id="GO:0033554">
    <property type="term" value="P:cellular response to stress"/>
    <property type="evidence" value="ECO:0007669"/>
    <property type="project" value="UniProtKB-ARBA"/>
</dbReference>
<dbReference type="EMBL" id="MCGE01000008">
    <property type="protein sequence ID" value="ORZ18460.1"/>
    <property type="molecule type" value="Genomic_DNA"/>
</dbReference>
<feature type="compositionally biased region" description="Basic and acidic residues" evidence="5">
    <location>
        <begin position="251"/>
        <end position="264"/>
    </location>
</feature>
<evidence type="ECO:0000256" key="5">
    <source>
        <dbReference type="SAM" id="MobiDB-lite"/>
    </source>
</evidence>
<feature type="compositionally biased region" description="Polar residues" evidence="5">
    <location>
        <begin position="215"/>
        <end position="229"/>
    </location>
</feature>
<evidence type="ECO:0000313" key="8">
    <source>
        <dbReference type="Proteomes" id="UP000193560"/>
    </source>
</evidence>
<evidence type="ECO:0000259" key="6">
    <source>
        <dbReference type="PROSITE" id="PS50217"/>
    </source>
</evidence>
<dbReference type="Proteomes" id="UP000193560">
    <property type="component" value="Unassembled WGS sequence"/>
</dbReference>
<dbReference type="InterPro" id="IPR013910">
    <property type="entry name" value="TF_PAP1"/>
</dbReference>
<dbReference type="PANTHER" id="PTHR40621">
    <property type="entry name" value="TRANSCRIPTION FACTOR KAPC-RELATED"/>
    <property type="match status" value="1"/>
</dbReference>
<feature type="coiled-coil region" evidence="4">
    <location>
        <begin position="93"/>
        <end position="138"/>
    </location>
</feature>
<dbReference type="SMART" id="SM00338">
    <property type="entry name" value="BRLZ"/>
    <property type="match status" value="1"/>
</dbReference>
<name>A0A1X2IL33_9FUNG</name>
<dbReference type="PROSITE" id="PS00036">
    <property type="entry name" value="BZIP_BASIC"/>
    <property type="match status" value="1"/>
</dbReference>
<feature type="compositionally biased region" description="Basic and acidic residues" evidence="5">
    <location>
        <begin position="230"/>
        <end position="241"/>
    </location>
</feature>